<organism evidence="2 3">
    <name type="scientific">Pseudocercospora fijiensis (strain CIRAD86)</name>
    <name type="common">Black leaf streak disease fungus</name>
    <name type="synonym">Mycosphaerella fijiensis</name>
    <dbReference type="NCBI Taxonomy" id="383855"/>
    <lineage>
        <taxon>Eukaryota</taxon>
        <taxon>Fungi</taxon>
        <taxon>Dikarya</taxon>
        <taxon>Ascomycota</taxon>
        <taxon>Pezizomycotina</taxon>
        <taxon>Dothideomycetes</taxon>
        <taxon>Dothideomycetidae</taxon>
        <taxon>Mycosphaerellales</taxon>
        <taxon>Mycosphaerellaceae</taxon>
        <taxon>Pseudocercospora</taxon>
    </lineage>
</organism>
<evidence type="ECO:0000256" key="1">
    <source>
        <dbReference type="SAM" id="MobiDB-lite"/>
    </source>
</evidence>
<keyword evidence="3" id="KW-1185">Reference proteome</keyword>
<accession>M3B344</accession>
<dbReference type="RefSeq" id="XP_007924432.1">
    <property type="nucleotide sequence ID" value="XM_007926241.1"/>
</dbReference>
<dbReference type="HOGENOM" id="CLU_322134_0_0_1"/>
<feature type="region of interest" description="Disordered" evidence="1">
    <location>
        <begin position="70"/>
        <end position="91"/>
    </location>
</feature>
<protein>
    <submittedName>
        <fullName evidence="2">Uncharacterized protein</fullName>
    </submittedName>
</protein>
<proteinExistence type="predicted"/>
<name>M3B344_PSEFD</name>
<evidence type="ECO:0000313" key="3">
    <source>
        <dbReference type="Proteomes" id="UP000016932"/>
    </source>
</evidence>
<dbReference type="VEuPathDB" id="FungiDB:MYCFIDRAFT_172865"/>
<evidence type="ECO:0000313" key="2">
    <source>
        <dbReference type="EMBL" id="EME83787.1"/>
    </source>
</evidence>
<dbReference type="Proteomes" id="UP000016932">
    <property type="component" value="Unassembled WGS sequence"/>
</dbReference>
<gene>
    <name evidence="2" type="ORF">MYCFIDRAFT_172865</name>
</gene>
<dbReference type="EMBL" id="KB446557">
    <property type="protein sequence ID" value="EME83787.1"/>
    <property type="molecule type" value="Genomic_DNA"/>
</dbReference>
<dbReference type="GeneID" id="19332879"/>
<feature type="region of interest" description="Disordered" evidence="1">
    <location>
        <begin position="285"/>
        <end position="308"/>
    </location>
</feature>
<dbReference type="KEGG" id="pfj:MYCFIDRAFT_172865"/>
<reference evidence="2 3" key="1">
    <citation type="journal article" date="2012" name="PLoS Pathog.">
        <title>Diverse lifestyles and strategies of plant pathogenesis encoded in the genomes of eighteen Dothideomycetes fungi.</title>
        <authorList>
            <person name="Ohm R.A."/>
            <person name="Feau N."/>
            <person name="Henrissat B."/>
            <person name="Schoch C.L."/>
            <person name="Horwitz B.A."/>
            <person name="Barry K.W."/>
            <person name="Condon B.J."/>
            <person name="Copeland A.C."/>
            <person name="Dhillon B."/>
            <person name="Glaser F."/>
            <person name="Hesse C.N."/>
            <person name="Kosti I."/>
            <person name="LaButti K."/>
            <person name="Lindquist E.A."/>
            <person name="Lucas S."/>
            <person name="Salamov A.A."/>
            <person name="Bradshaw R.E."/>
            <person name="Ciuffetti L."/>
            <person name="Hamelin R.C."/>
            <person name="Kema G.H.J."/>
            <person name="Lawrence C."/>
            <person name="Scott J.A."/>
            <person name="Spatafora J.W."/>
            <person name="Turgeon B.G."/>
            <person name="de Wit P.J.G.M."/>
            <person name="Zhong S."/>
            <person name="Goodwin S.B."/>
            <person name="Grigoriev I.V."/>
        </authorList>
    </citation>
    <scope>NUCLEOTIDE SEQUENCE [LARGE SCALE GENOMIC DNA]</scope>
    <source>
        <strain evidence="2 3">CIRAD86</strain>
    </source>
</reference>
<dbReference type="AlphaFoldDB" id="M3B344"/>
<sequence>MWENLQDSHHTLLKAAITIPLSQPRTPADITTRVVRIGIHLQVVNSSIVIPIPTPSTPLNSCNCPSSQWNPTSYERRRPSAAATALDSPSPSALGLSLQDSSSTASLSLSCFPGKFVPHPIVDFPHTVIPSSHLEFRHVTQQRFSPMFAEGTQTLHSQCPIWMGKDLAWWLRALRCSWSPWTRSSCWNRVWRVALVHLQLSLAAPQYGRLRERAVTAGRIDDSGVTAHCGGWPLVQRIYAKNSRLCRIGAAMRHHETKSVWEVEGVEDVILKVKVLEADSPAREESRLSASTRTLDRTKWESEGEDEPGKIPNQTLLLFWRNGVRDCYAISKAVQVCLELLVMKPWSWICCTCYAEMPLVATDTRIRRLWLPRTEVTGRSVCAQVPTMTSGRLSCVLAERRRLNQENIDDDDRPGVRAFVYLEKLDLVGKVFDQVDLFDRDLPQMRRIKVARRLCEEGSRLVVTLVLDAIFLDRFTVRCSDGGFHTVNAGDAVEAGPLPDGELSRESGGLAKKLSMSSLPWSQFEMLDVGPGQLHSVRSPVMAASSAMRAFALVPAQARIDTEIGCLGGRNALLRERLNQLLLHSIPTCSVAGILWGRMLNGLLRTSSACPDEPSPMLGSGAELDMVCDWHRDRLSNDMTIMEWAEALESHGGASHRLIRRSRVRPARRECLFSTQLAKESRTTLPGRGKGCIKEIARSRYRTKCGKNLSWTDEVNAEAEKDTFANIERGTMLRNKAVIGVWYGPCEQTIKALSLSRLPLSGIAVPSVAPAFTAVPYTYLVPESGSQSLKNTRAQAPHRRSFADSQTHDRTTNLVMSARSAECRASARLVCNDHGPDNSRCLFGNHKKEPHSVCGKKPQDERLFGQWNSIRYNDHPANDTFRWHMLSSFLRTRHIPAPS</sequence>